<dbReference type="Proteomes" id="UP000838756">
    <property type="component" value="Unassembled WGS sequence"/>
</dbReference>
<reference evidence="1" key="1">
    <citation type="submission" date="2022-03" db="EMBL/GenBank/DDBJ databases">
        <authorList>
            <person name="Lindestad O."/>
        </authorList>
    </citation>
    <scope>NUCLEOTIDE SEQUENCE</scope>
</reference>
<dbReference type="EMBL" id="CAKXAJ010025409">
    <property type="protein sequence ID" value="CAH2238929.1"/>
    <property type="molecule type" value="Genomic_DNA"/>
</dbReference>
<protein>
    <submittedName>
        <fullName evidence="1">Jg13737 protein</fullName>
    </submittedName>
</protein>
<evidence type="ECO:0000313" key="2">
    <source>
        <dbReference type="Proteomes" id="UP000838756"/>
    </source>
</evidence>
<keyword evidence="2" id="KW-1185">Reference proteome</keyword>
<sequence length="109" mass="12534">MKGKVKCKRRVGKREKSWLRNIRESTNIVSVEIFFLARPRQVRSADGQPPVEKKKKRSRRRLVLVKMGNNSFLDPVILRNFLAVSIAILRKKATGEIELIRGHTVLAPC</sequence>
<comment type="caution">
    <text evidence="1">The sequence shown here is derived from an EMBL/GenBank/DDBJ whole genome shotgun (WGS) entry which is preliminary data.</text>
</comment>
<accession>A0A8S4RQU1</accession>
<evidence type="ECO:0000313" key="1">
    <source>
        <dbReference type="EMBL" id="CAH2238929.1"/>
    </source>
</evidence>
<organism evidence="1 2">
    <name type="scientific">Pararge aegeria aegeria</name>
    <dbReference type="NCBI Taxonomy" id="348720"/>
    <lineage>
        <taxon>Eukaryota</taxon>
        <taxon>Metazoa</taxon>
        <taxon>Ecdysozoa</taxon>
        <taxon>Arthropoda</taxon>
        <taxon>Hexapoda</taxon>
        <taxon>Insecta</taxon>
        <taxon>Pterygota</taxon>
        <taxon>Neoptera</taxon>
        <taxon>Endopterygota</taxon>
        <taxon>Lepidoptera</taxon>
        <taxon>Glossata</taxon>
        <taxon>Ditrysia</taxon>
        <taxon>Papilionoidea</taxon>
        <taxon>Nymphalidae</taxon>
        <taxon>Satyrinae</taxon>
        <taxon>Satyrini</taxon>
        <taxon>Parargina</taxon>
        <taxon>Pararge</taxon>
    </lineage>
</organism>
<proteinExistence type="predicted"/>
<gene>
    <name evidence="1" type="primary">jg13737</name>
    <name evidence="1" type="ORF">PAEG_LOCUS15953</name>
</gene>
<dbReference type="AlphaFoldDB" id="A0A8S4RQU1"/>
<name>A0A8S4RQU1_9NEOP</name>